<sequence length="134" mass="14579">MVGEKLVRLVSLLRLLHVAPLVGLETDAEELSDLNLNGLALSDPGRLYVWARQDAWLCHPRYCAVRISALQRDVTPVVDPSYRPKLGSVAAGERASYASARSRQDAAVQAAQVQLLLRLPDWLPGAAGPALLRC</sequence>
<protein>
    <submittedName>
        <fullName evidence="1">Uncharacterized protein</fullName>
    </submittedName>
</protein>
<dbReference type="Proteomes" id="UP000597444">
    <property type="component" value="Unassembled WGS sequence"/>
</dbReference>
<evidence type="ECO:0000313" key="2">
    <source>
        <dbReference type="Proteomes" id="UP000597444"/>
    </source>
</evidence>
<organism evidence="1 2">
    <name type="scientific">Reticulibacter mediterranei</name>
    <dbReference type="NCBI Taxonomy" id="2778369"/>
    <lineage>
        <taxon>Bacteria</taxon>
        <taxon>Bacillati</taxon>
        <taxon>Chloroflexota</taxon>
        <taxon>Ktedonobacteria</taxon>
        <taxon>Ktedonobacterales</taxon>
        <taxon>Reticulibacteraceae</taxon>
        <taxon>Reticulibacter</taxon>
    </lineage>
</organism>
<proteinExistence type="predicted"/>
<keyword evidence="2" id="KW-1185">Reference proteome</keyword>
<comment type="caution">
    <text evidence="1">The sequence shown here is derived from an EMBL/GenBank/DDBJ whole genome shotgun (WGS) entry which is preliminary data.</text>
</comment>
<reference evidence="1" key="1">
    <citation type="submission" date="2020-10" db="EMBL/GenBank/DDBJ databases">
        <title>Taxonomic study of unclassified bacteria belonging to the class Ktedonobacteria.</title>
        <authorList>
            <person name="Yabe S."/>
            <person name="Wang C.M."/>
            <person name="Zheng Y."/>
            <person name="Sakai Y."/>
            <person name="Cavaletti L."/>
            <person name="Monciardini P."/>
            <person name="Donadio S."/>
        </authorList>
    </citation>
    <scope>NUCLEOTIDE SEQUENCE</scope>
    <source>
        <strain evidence="1">ID150040</strain>
    </source>
</reference>
<dbReference type="EMBL" id="BNJK01000001">
    <property type="protein sequence ID" value="GHO95577.1"/>
    <property type="molecule type" value="Genomic_DNA"/>
</dbReference>
<name>A0A8J3IRG2_9CHLR</name>
<accession>A0A8J3IRG2</accession>
<dbReference type="AlphaFoldDB" id="A0A8J3IRG2"/>
<gene>
    <name evidence="1" type="ORF">KSF_056250</name>
</gene>
<evidence type="ECO:0000313" key="1">
    <source>
        <dbReference type="EMBL" id="GHO95577.1"/>
    </source>
</evidence>